<evidence type="ECO:0000256" key="1">
    <source>
        <dbReference type="SAM" id="Phobius"/>
    </source>
</evidence>
<name>A0A7W0CAG8_9BACT</name>
<proteinExistence type="predicted"/>
<feature type="transmembrane region" description="Helical" evidence="1">
    <location>
        <begin position="72"/>
        <end position="90"/>
    </location>
</feature>
<keyword evidence="1" id="KW-0812">Transmembrane</keyword>
<dbReference type="Proteomes" id="UP000525298">
    <property type="component" value="Unassembled WGS sequence"/>
</dbReference>
<comment type="caution">
    <text evidence="2">The sequence shown here is derived from an EMBL/GenBank/DDBJ whole genome shotgun (WGS) entry which is preliminary data.</text>
</comment>
<sequence length="279" mass="31989">MAVLDAMPIFSYIWKKLAGIHLTIVLCLLLAADLSFGYVCLNRNEILFAPLNDVGLIAWINTYGRCNLKSTAWLLALLVLLTLFCINTFVCTTDRVARLIRHRKKYPRLRLLFRLAPHLMHYALILILTGYLCSYTFSRVLDARTLVPGSSLTLPDTEARIQFQSFSPDYYKGGRMPAFNQHVIRPRACLLLIDGDRRRKAHLSYNKPVIFQNYGIFLKDFAPKKKNSGMNSNERIDLTIRKDPGVFLYMLGMLLFTAGIALYLTDWMALKNGKRRSDE</sequence>
<gene>
    <name evidence="2" type="ORF">HNR65_002469</name>
</gene>
<keyword evidence="1" id="KW-0472">Membrane</keyword>
<feature type="transmembrane region" description="Helical" evidence="1">
    <location>
        <begin position="111"/>
        <end position="132"/>
    </location>
</feature>
<keyword evidence="1" id="KW-1133">Transmembrane helix</keyword>
<evidence type="ECO:0000313" key="3">
    <source>
        <dbReference type="Proteomes" id="UP000525298"/>
    </source>
</evidence>
<dbReference type="AlphaFoldDB" id="A0A7W0CAG8"/>
<feature type="transmembrane region" description="Helical" evidence="1">
    <location>
        <begin position="246"/>
        <end position="265"/>
    </location>
</feature>
<accession>A0A7W0CAG8</accession>
<organism evidence="2 3">
    <name type="scientific">Desulfosalsimonas propionicica</name>
    <dbReference type="NCBI Taxonomy" id="332175"/>
    <lineage>
        <taxon>Bacteria</taxon>
        <taxon>Pseudomonadati</taxon>
        <taxon>Thermodesulfobacteriota</taxon>
        <taxon>Desulfobacteria</taxon>
        <taxon>Desulfobacterales</taxon>
        <taxon>Desulfosalsimonadaceae</taxon>
        <taxon>Desulfosalsimonas</taxon>
    </lineage>
</organism>
<protein>
    <submittedName>
        <fullName evidence="2">Uncharacterized membrane protein YidH (DUF202 family)</fullName>
    </submittedName>
</protein>
<dbReference type="EMBL" id="JACDUS010000007">
    <property type="protein sequence ID" value="MBA2882128.1"/>
    <property type="molecule type" value="Genomic_DNA"/>
</dbReference>
<dbReference type="RefSeq" id="WP_181551781.1">
    <property type="nucleotide sequence ID" value="NZ_JACDUS010000007.1"/>
</dbReference>
<reference evidence="2 3" key="1">
    <citation type="submission" date="2020-07" db="EMBL/GenBank/DDBJ databases">
        <title>Genomic Encyclopedia of Type Strains, Phase IV (KMG-IV): sequencing the most valuable type-strain genomes for metagenomic binning, comparative biology and taxonomic classification.</title>
        <authorList>
            <person name="Goeker M."/>
        </authorList>
    </citation>
    <scope>NUCLEOTIDE SEQUENCE [LARGE SCALE GENOMIC DNA]</scope>
    <source>
        <strain evidence="2 3">DSM 17721</strain>
    </source>
</reference>
<keyword evidence="3" id="KW-1185">Reference proteome</keyword>
<evidence type="ECO:0000313" key="2">
    <source>
        <dbReference type="EMBL" id="MBA2882128.1"/>
    </source>
</evidence>